<feature type="region of interest" description="Disordered" evidence="1">
    <location>
        <begin position="1"/>
        <end position="20"/>
    </location>
</feature>
<name>A0A0E9T4B5_ANGAN</name>
<evidence type="ECO:0000256" key="1">
    <source>
        <dbReference type="SAM" id="MobiDB-lite"/>
    </source>
</evidence>
<evidence type="ECO:0000313" key="2">
    <source>
        <dbReference type="EMBL" id="JAH47810.1"/>
    </source>
</evidence>
<organism evidence="2">
    <name type="scientific">Anguilla anguilla</name>
    <name type="common">European freshwater eel</name>
    <name type="synonym">Muraena anguilla</name>
    <dbReference type="NCBI Taxonomy" id="7936"/>
    <lineage>
        <taxon>Eukaryota</taxon>
        <taxon>Metazoa</taxon>
        <taxon>Chordata</taxon>
        <taxon>Craniata</taxon>
        <taxon>Vertebrata</taxon>
        <taxon>Euteleostomi</taxon>
        <taxon>Actinopterygii</taxon>
        <taxon>Neopterygii</taxon>
        <taxon>Teleostei</taxon>
        <taxon>Anguilliformes</taxon>
        <taxon>Anguillidae</taxon>
        <taxon>Anguilla</taxon>
    </lineage>
</organism>
<reference evidence="2" key="2">
    <citation type="journal article" date="2015" name="Fish Shellfish Immunol.">
        <title>Early steps in the European eel (Anguilla anguilla)-Vibrio vulnificus interaction in the gills: Role of the RtxA13 toxin.</title>
        <authorList>
            <person name="Callol A."/>
            <person name="Pajuelo D."/>
            <person name="Ebbesson L."/>
            <person name="Teles M."/>
            <person name="MacKenzie S."/>
            <person name="Amaro C."/>
        </authorList>
    </citation>
    <scope>NUCLEOTIDE SEQUENCE</scope>
</reference>
<sequence>MNLGNSSGAEKGRRDGKRWENEKNEGKIVFLLWSYSPMCLK</sequence>
<proteinExistence type="predicted"/>
<dbReference type="AlphaFoldDB" id="A0A0E9T4B5"/>
<dbReference type="EMBL" id="GBXM01060767">
    <property type="protein sequence ID" value="JAH47810.1"/>
    <property type="molecule type" value="Transcribed_RNA"/>
</dbReference>
<feature type="compositionally biased region" description="Basic and acidic residues" evidence="1">
    <location>
        <begin position="10"/>
        <end position="20"/>
    </location>
</feature>
<accession>A0A0E9T4B5</accession>
<protein>
    <submittedName>
        <fullName evidence="2">Uncharacterized protein</fullName>
    </submittedName>
</protein>
<reference evidence="2" key="1">
    <citation type="submission" date="2014-11" db="EMBL/GenBank/DDBJ databases">
        <authorList>
            <person name="Amaro Gonzalez C."/>
        </authorList>
    </citation>
    <scope>NUCLEOTIDE SEQUENCE</scope>
</reference>